<dbReference type="GO" id="GO:0019441">
    <property type="term" value="P:L-tryptophan catabolic process to kynurenine"/>
    <property type="evidence" value="ECO:0007669"/>
    <property type="project" value="InterPro"/>
</dbReference>
<dbReference type="SUPFAM" id="SSF102198">
    <property type="entry name" value="Putative cyclase"/>
    <property type="match status" value="1"/>
</dbReference>
<evidence type="ECO:0000313" key="1">
    <source>
        <dbReference type="EMBL" id="GAP15726.1"/>
    </source>
</evidence>
<evidence type="ECO:0000313" key="2">
    <source>
        <dbReference type="Proteomes" id="UP000055060"/>
    </source>
</evidence>
<dbReference type="EMBL" id="DF967972">
    <property type="protein sequence ID" value="GAP15726.1"/>
    <property type="molecule type" value="Genomic_DNA"/>
</dbReference>
<gene>
    <name evidence="1" type="ORF">LARV_03518</name>
</gene>
<dbReference type="STRING" id="360412.LARV_03518"/>
<dbReference type="RefSeq" id="WP_075074884.1">
    <property type="nucleotide sequence ID" value="NZ_DF967972.1"/>
</dbReference>
<dbReference type="GO" id="GO:0004061">
    <property type="term" value="F:arylformamidase activity"/>
    <property type="evidence" value="ECO:0007669"/>
    <property type="project" value="InterPro"/>
</dbReference>
<dbReference type="Gene3D" id="3.50.30.50">
    <property type="entry name" value="Putative cyclase"/>
    <property type="match status" value="1"/>
</dbReference>
<name>A0A0S7BD99_9CHLR</name>
<dbReference type="InterPro" id="IPR007325">
    <property type="entry name" value="KFase/CYL"/>
</dbReference>
<reference evidence="1" key="1">
    <citation type="submission" date="2015-07" db="EMBL/GenBank/DDBJ databases">
        <title>Draft Genome Sequences of Anaerolinea thermolimosa IMO-1, Bellilinea caldifistulae GOMI-1, Leptolinea tardivitalis YMTK-2, Levilinea saccharolytica KIBI-1,Longilinea arvoryzae KOME-1, Previously Described as Members of the Anaerolineaceae (Chloroflexi).</title>
        <authorList>
            <person name="Sekiguchi Y."/>
            <person name="Ohashi A."/>
            <person name="Matsuura N."/>
            <person name="Tourlousse M.D."/>
        </authorList>
    </citation>
    <scope>NUCLEOTIDE SEQUENCE [LARGE SCALE GENOMIC DNA]</scope>
    <source>
        <strain evidence="1">KOME-1</strain>
    </source>
</reference>
<keyword evidence="1" id="KW-0378">Hydrolase</keyword>
<dbReference type="Proteomes" id="UP000055060">
    <property type="component" value="Unassembled WGS sequence"/>
</dbReference>
<dbReference type="AlphaFoldDB" id="A0A0S7BD99"/>
<dbReference type="OrthoDB" id="9796085at2"/>
<keyword evidence="2" id="KW-1185">Reference proteome</keyword>
<accession>A0A0S7BD99</accession>
<proteinExistence type="predicted"/>
<protein>
    <submittedName>
        <fullName evidence="1">Predicted metal-dependent hydrolase</fullName>
    </submittedName>
</protein>
<dbReference type="InterPro" id="IPR037175">
    <property type="entry name" value="KFase_sf"/>
</dbReference>
<dbReference type="Pfam" id="PF04199">
    <property type="entry name" value="Cyclase"/>
    <property type="match status" value="1"/>
</dbReference>
<dbReference type="PANTHER" id="PTHR31118">
    <property type="entry name" value="CYCLASE-LIKE PROTEIN 2"/>
    <property type="match status" value="1"/>
</dbReference>
<dbReference type="PANTHER" id="PTHR31118:SF32">
    <property type="entry name" value="KYNURENINE FORMAMIDASE"/>
    <property type="match status" value="1"/>
</dbReference>
<sequence>MKFLDLTIPLGIATPPWPTYEPLQIKYFKRLAPNGANGQVITHSNHLGTHLDGEIHFHTPGKDIASLEMDYLVHEAAVVDLSDACGDYDVYTSRMVEERVEVREGDILIIHTGYHHFGWDMPTADEVRYMVMHPGPDREFAEWAKRKKLRWIGVDCGSADHPMNTIIRDWMPRQARQADRVFRKKYGKPLAEFFDDSKYQLMHLEMFPYGIVHAECIGGDIDLIVNRRVPVGFFPWRFVDGESCIGRCVAILEDDEYADLMAKKAGMPKTKFGDAMDGAHIERINRISQENLDLKGE</sequence>
<organism evidence="1">
    <name type="scientific">Longilinea arvoryzae</name>
    <dbReference type="NCBI Taxonomy" id="360412"/>
    <lineage>
        <taxon>Bacteria</taxon>
        <taxon>Bacillati</taxon>
        <taxon>Chloroflexota</taxon>
        <taxon>Anaerolineae</taxon>
        <taxon>Anaerolineales</taxon>
        <taxon>Anaerolineaceae</taxon>
        <taxon>Longilinea</taxon>
    </lineage>
</organism>